<dbReference type="PANTHER" id="PTHR12203">
    <property type="entry name" value="KDEL LYS-ASP-GLU-LEU CONTAINING - RELATED"/>
    <property type="match status" value="1"/>
</dbReference>
<dbReference type="PANTHER" id="PTHR12203:SF61">
    <property type="entry name" value="CAPSULE PROTEIN"/>
    <property type="match status" value="1"/>
</dbReference>
<organism evidence="2 3">
    <name type="scientific">Pyricularia oryzae</name>
    <name type="common">Rice blast fungus</name>
    <name type="synonym">Magnaporthe oryzae</name>
    <dbReference type="NCBI Taxonomy" id="318829"/>
    <lineage>
        <taxon>Eukaryota</taxon>
        <taxon>Fungi</taxon>
        <taxon>Dikarya</taxon>
        <taxon>Ascomycota</taxon>
        <taxon>Pezizomycotina</taxon>
        <taxon>Sordariomycetes</taxon>
        <taxon>Sordariomycetidae</taxon>
        <taxon>Magnaporthales</taxon>
        <taxon>Pyriculariaceae</taxon>
        <taxon>Pyricularia</taxon>
    </lineage>
</organism>
<dbReference type="SMART" id="SM00672">
    <property type="entry name" value="CAP10"/>
    <property type="match status" value="1"/>
</dbReference>
<dbReference type="AlphaFoldDB" id="A0A4P7N727"/>
<name>A0A4P7N727_PYROR</name>
<evidence type="ECO:0000313" key="3">
    <source>
        <dbReference type="Proteomes" id="UP000294847"/>
    </source>
</evidence>
<dbReference type="Pfam" id="PF05686">
    <property type="entry name" value="Glyco_transf_90"/>
    <property type="match status" value="1"/>
</dbReference>
<proteinExistence type="predicted"/>
<reference evidence="2 3" key="1">
    <citation type="journal article" date="2019" name="Mol. Biol. Evol.">
        <title>Blast fungal genomes show frequent chromosomal changes, gene gains and losses, and effector gene turnover.</title>
        <authorList>
            <person name="Gomez Luciano L.B."/>
            <person name="Jason Tsai I."/>
            <person name="Chuma I."/>
            <person name="Tosa Y."/>
            <person name="Chen Y.H."/>
            <person name="Li J.Y."/>
            <person name="Li M.Y."/>
            <person name="Jade Lu M.Y."/>
            <person name="Nakayashiki H."/>
            <person name="Li W.H."/>
        </authorList>
    </citation>
    <scope>NUCLEOTIDE SEQUENCE [LARGE SCALE GENOMIC DNA]</scope>
    <source>
        <strain evidence="2">MZ5-1-6</strain>
    </source>
</reference>
<feature type="domain" description="Glycosyl transferase CAP10" evidence="1">
    <location>
        <begin position="274"/>
        <end position="580"/>
    </location>
</feature>
<dbReference type="InterPro" id="IPR006598">
    <property type="entry name" value="CAP10"/>
</dbReference>
<evidence type="ECO:0000259" key="1">
    <source>
        <dbReference type="SMART" id="SM00672"/>
    </source>
</evidence>
<dbReference type="InterPro" id="IPR051091">
    <property type="entry name" value="O-Glucosyltr/Glycosyltrsf_90"/>
</dbReference>
<dbReference type="Proteomes" id="UP000294847">
    <property type="component" value="Chromosome 2"/>
</dbReference>
<gene>
    <name evidence="2" type="ORF">PoMZ_01630</name>
</gene>
<sequence length="587" mass="66231">MFVLGRHKMNKRIIRALLVASSIFIFSVLLTSDHHDWPLDLPDLFVFPFGSTGHSLPTEPPGAWANHPVALLHERAKHSFDDLIRRQSQTAEDASTEYKRRYRRDPPPGFNEWAQHAMQLGSPIIDDFDILSHGIHRFSHLSATDIRRRMEDAAYGNPRVERCKFRNNNGRKEFDGGCRHFARPLMALLDSADVRHQVPDLDFLINFLDEPSVLVTQEANSSWSQSDPILPWADLSHSPISAVVNSACSLLAGLPKIPITDSAAPRLETDLTSEVPLVQDVAQAKDLCQNPNYTSTQGLLMSPPTFKHMGSLVPILSQAAPAPFADILYPATHYSLRTSLYNGWCDRRWNKKKNAVYWAGSSTGGHWSDEDWMQGHRQRLATFGLDQGYAGREFVYLRHAPPTNGGINNNGGLESYHAGAPDISVYDVSLTKIVGCASESACDAQRRFFGLPTDDSKSPSLHRESRPFRYKFVLDIDGNSYSGRFYRLLASHSCPLKASIFREWHDDRLVPWLHYIPVGSPPDELPELVRFLTETGDGQKIGHDIAEAGREWHGKSMTAMHQGLYIYRLMLEMAWLLDERRSPIQWG</sequence>
<dbReference type="VEuPathDB" id="FungiDB:M_BR32_EuGene_00015421"/>
<evidence type="ECO:0000313" key="2">
    <source>
        <dbReference type="EMBL" id="QBZ56716.1"/>
    </source>
</evidence>
<accession>A0A4P7N727</accession>
<protein>
    <recommendedName>
        <fullName evidence="1">Glycosyl transferase CAP10 domain-containing protein</fullName>
    </recommendedName>
</protein>
<dbReference type="EMBL" id="CP034205">
    <property type="protein sequence ID" value="QBZ56716.1"/>
    <property type="molecule type" value="Genomic_DNA"/>
</dbReference>